<feature type="domain" description="DUF6894" evidence="1">
    <location>
        <begin position="3"/>
        <end position="71"/>
    </location>
</feature>
<dbReference type="Pfam" id="PF21834">
    <property type="entry name" value="DUF6894"/>
    <property type="match status" value="1"/>
</dbReference>
<sequence>MARYFFDVIDGRTISDEVGLDLADLAALRREAMRLLPEIARDEMHNDDRDVQTLAIMVRDEAGQPIYTANLSYAGIWLRS</sequence>
<reference evidence="2" key="1">
    <citation type="submission" date="2024-06" db="EMBL/GenBank/DDBJ databases">
        <authorList>
            <person name="Campbell A.G."/>
        </authorList>
    </citation>
    <scope>NUCLEOTIDE SEQUENCE</scope>
    <source>
        <strain evidence="2">EM17</strain>
    </source>
</reference>
<evidence type="ECO:0000313" key="2">
    <source>
        <dbReference type="EMBL" id="MER2292132.1"/>
    </source>
</evidence>
<dbReference type="InterPro" id="IPR054189">
    <property type="entry name" value="DUF6894"/>
</dbReference>
<accession>A0ABV1RBW9</accession>
<evidence type="ECO:0000259" key="1">
    <source>
        <dbReference type="Pfam" id="PF21834"/>
    </source>
</evidence>
<organism evidence="2 3">
    <name type="scientific">Methylobacterium brachiatum</name>
    <dbReference type="NCBI Taxonomy" id="269660"/>
    <lineage>
        <taxon>Bacteria</taxon>
        <taxon>Pseudomonadati</taxon>
        <taxon>Pseudomonadota</taxon>
        <taxon>Alphaproteobacteria</taxon>
        <taxon>Hyphomicrobiales</taxon>
        <taxon>Methylobacteriaceae</taxon>
        <taxon>Methylobacterium</taxon>
    </lineage>
</organism>
<dbReference type="Proteomes" id="UP001432995">
    <property type="component" value="Unassembled WGS sequence"/>
</dbReference>
<proteinExistence type="predicted"/>
<gene>
    <name evidence="2" type="ORF">ABS770_28140</name>
</gene>
<dbReference type="RefSeq" id="WP_350381540.1">
    <property type="nucleotide sequence ID" value="NZ_JBELQD010000082.1"/>
</dbReference>
<protein>
    <recommendedName>
        <fullName evidence="1">DUF6894 domain-containing protein</fullName>
    </recommendedName>
</protein>
<dbReference type="EMBL" id="JBELQD010000082">
    <property type="protein sequence ID" value="MER2292132.1"/>
    <property type="molecule type" value="Genomic_DNA"/>
</dbReference>
<comment type="caution">
    <text evidence="2">The sequence shown here is derived from an EMBL/GenBank/DDBJ whole genome shotgun (WGS) entry which is preliminary data.</text>
</comment>
<keyword evidence="3" id="KW-1185">Reference proteome</keyword>
<name>A0ABV1RBW9_9HYPH</name>
<evidence type="ECO:0000313" key="3">
    <source>
        <dbReference type="Proteomes" id="UP001432995"/>
    </source>
</evidence>